<name>A0A1I7TX27_9PELO</name>
<dbReference type="STRING" id="1561998.A0A1I7TX27"/>
<dbReference type="WBParaSite" id="Csp11.Scaffold629.g12658.t1">
    <property type="protein sequence ID" value="Csp11.Scaffold629.g12658.t1"/>
    <property type="gene ID" value="Csp11.Scaffold629.g12658"/>
</dbReference>
<organism evidence="1 2">
    <name type="scientific">Caenorhabditis tropicalis</name>
    <dbReference type="NCBI Taxonomy" id="1561998"/>
    <lineage>
        <taxon>Eukaryota</taxon>
        <taxon>Metazoa</taxon>
        <taxon>Ecdysozoa</taxon>
        <taxon>Nematoda</taxon>
        <taxon>Chromadorea</taxon>
        <taxon>Rhabditida</taxon>
        <taxon>Rhabditina</taxon>
        <taxon>Rhabditomorpha</taxon>
        <taxon>Rhabditoidea</taxon>
        <taxon>Rhabditidae</taxon>
        <taxon>Peloderinae</taxon>
        <taxon>Caenorhabditis</taxon>
    </lineage>
</organism>
<accession>A0A1I7TX27</accession>
<protein>
    <submittedName>
        <fullName evidence="2">MoaD/ThiS family protein</fullName>
    </submittedName>
</protein>
<dbReference type="eggNOG" id="KOG2411">
    <property type="taxonomic scope" value="Eukaryota"/>
</dbReference>
<dbReference type="AlphaFoldDB" id="A0A1I7TX27"/>
<evidence type="ECO:0000313" key="1">
    <source>
        <dbReference type="Proteomes" id="UP000095282"/>
    </source>
</evidence>
<dbReference type="Gene3D" id="2.40.50.140">
    <property type="entry name" value="Nucleic acid-binding proteins"/>
    <property type="match status" value="1"/>
</dbReference>
<sequence>MDRFFVLRDAYGSVQAKISEALSRESFIELKALLKDLPYESVIQVDGIVVDRGENRNEAMKTGDIEVWK</sequence>
<dbReference type="Proteomes" id="UP000095282">
    <property type="component" value="Unplaced"/>
</dbReference>
<dbReference type="SUPFAM" id="SSF50249">
    <property type="entry name" value="Nucleic acid-binding proteins"/>
    <property type="match status" value="1"/>
</dbReference>
<dbReference type="InterPro" id="IPR012340">
    <property type="entry name" value="NA-bd_OB-fold"/>
</dbReference>
<proteinExistence type="predicted"/>
<reference evidence="2" key="1">
    <citation type="submission" date="2016-11" db="UniProtKB">
        <authorList>
            <consortium name="WormBaseParasite"/>
        </authorList>
    </citation>
    <scope>IDENTIFICATION</scope>
</reference>
<keyword evidence="1" id="KW-1185">Reference proteome</keyword>
<evidence type="ECO:0000313" key="2">
    <source>
        <dbReference type="WBParaSite" id="Csp11.Scaffold629.g12658.t1"/>
    </source>
</evidence>